<evidence type="ECO:0000313" key="1">
    <source>
        <dbReference type="EMBL" id="PQJ96356.1"/>
    </source>
</evidence>
<sequence length="153" mass="16976">MSEEGRFTIRLEQQEGFQINVGFDWKRAPDLIMDEPPPLGEQSGPNASRLLAAAAANCLSASLLYCVFKEEPPDNCLRAEATCIMVRNAQKRQRIGGLEVTLIVNELVTASPRFARCKTLFEDFCVVSASIRQGIPLRVTVQNEQGVILHQSE</sequence>
<comment type="caution">
    <text evidence="1">The sequence shown here is derived from an EMBL/GenBank/DDBJ whole genome shotgun (WGS) entry which is preliminary data.</text>
</comment>
<gene>
    <name evidence="1" type="ORF">CXB77_11550</name>
</gene>
<dbReference type="InterPro" id="IPR015946">
    <property type="entry name" value="KH_dom-like_a/b"/>
</dbReference>
<dbReference type="Proteomes" id="UP000239936">
    <property type="component" value="Unassembled WGS sequence"/>
</dbReference>
<evidence type="ECO:0000313" key="2">
    <source>
        <dbReference type="Proteomes" id="UP000239936"/>
    </source>
</evidence>
<dbReference type="OrthoDB" id="5297623at2"/>
<accession>A0A2S7XRT3</accession>
<organism evidence="1 2">
    <name type="scientific">Chromatium okenii</name>
    <dbReference type="NCBI Taxonomy" id="61644"/>
    <lineage>
        <taxon>Bacteria</taxon>
        <taxon>Pseudomonadati</taxon>
        <taxon>Pseudomonadota</taxon>
        <taxon>Gammaproteobacteria</taxon>
        <taxon>Chromatiales</taxon>
        <taxon>Chromatiaceae</taxon>
        <taxon>Chromatium</taxon>
    </lineage>
</organism>
<dbReference type="AlphaFoldDB" id="A0A2S7XRT3"/>
<dbReference type="RefSeq" id="WP_105073981.1">
    <property type="nucleotide sequence ID" value="NZ_JAFLKP010000173.1"/>
</dbReference>
<dbReference type="SUPFAM" id="SSF82784">
    <property type="entry name" value="OsmC-like"/>
    <property type="match status" value="1"/>
</dbReference>
<dbReference type="InterPro" id="IPR036102">
    <property type="entry name" value="OsmC/Ohrsf"/>
</dbReference>
<proteinExistence type="predicted"/>
<reference evidence="1 2" key="1">
    <citation type="submission" date="2018-01" db="EMBL/GenBank/DDBJ databases">
        <title>The complete genome sequence of Chromatium okenii LaCa, a purple sulfur bacterium with a turbulent life.</title>
        <authorList>
            <person name="Luedin S.M."/>
            <person name="Liechti N."/>
            <person name="Storelli N."/>
            <person name="Danza F."/>
            <person name="Wittwer M."/>
            <person name="Pothier J.F."/>
            <person name="Tonolla M.A."/>
        </authorList>
    </citation>
    <scope>NUCLEOTIDE SEQUENCE [LARGE SCALE GENOMIC DNA]</scope>
    <source>
        <strain evidence="1 2">LaCa</strain>
    </source>
</reference>
<protein>
    <submittedName>
        <fullName evidence="1">Osmotically inducible protein OsmC</fullName>
    </submittedName>
</protein>
<name>A0A2S7XRT3_9GAMM</name>
<keyword evidence="2" id="KW-1185">Reference proteome</keyword>
<dbReference type="Gene3D" id="3.30.300.20">
    <property type="match status" value="1"/>
</dbReference>
<dbReference type="EMBL" id="PPGH01000035">
    <property type="protein sequence ID" value="PQJ96356.1"/>
    <property type="molecule type" value="Genomic_DNA"/>
</dbReference>